<dbReference type="EMBL" id="BGPR01012686">
    <property type="protein sequence ID" value="GBN57183.1"/>
    <property type="molecule type" value="Genomic_DNA"/>
</dbReference>
<dbReference type="EMBL" id="BGPR01012687">
    <property type="protein sequence ID" value="GBN57190.1"/>
    <property type="molecule type" value="Genomic_DNA"/>
</dbReference>
<reference evidence="3 4" key="1">
    <citation type="journal article" date="2019" name="Sci. Rep.">
        <title>Orb-weaving spider Araneus ventricosus genome elucidates the spidroin gene catalogue.</title>
        <authorList>
            <person name="Kono N."/>
            <person name="Nakamura H."/>
            <person name="Ohtoshi R."/>
            <person name="Moran D.A.P."/>
            <person name="Shinohara A."/>
            <person name="Yoshida Y."/>
            <person name="Fujiwara M."/>
            <person name="Mori M."/>
            <person name="Tomita M."/>
            <person name="Arakawa K."/>
        </authorList>
    </citation>
    <scope>NUCLEOTIDE SEQUENCE [LARGE SCALE GENOMIC DNA]</scope>
</reference>
<keyword evidence="4" id="KW-1185">Reference proteome</keyword>
<protein>
    <recommendedName>
        <fullName evidence="1">PiggyBac transposable element-derived protein domain-containing protein</fullName>
    </recommendedName>
</protein>
<proteinExistence type="predicted"/>
<feature type="domain" description="PiggyBac transposable element-derived protein" evidence="1">
    <location>
        <begin position="4"/>
        <end position="126"/>
    </location>
</feature>
<dbReference type="OrthoDB" id="10057959at2759"/>
<organism evidence="3 4">
    <name type="scientific">Araneus ventricosus</name>
    <name type="common">Orbweaver spider</name>
    <name type="synonym">Epeira ventricosa</name>
    <dbReference type="NCBI Taxonomy" id="182803"/>
    <lineage>
        <taxon>Eukaryota</taxon>
        <taxon>Metazoa</taxon>
        <taxon>Ecdysozoa</taxon>
        <taxon>Arthropoda</taxon>
        <taxon>Chelicerata</taxon>
        <taxon>Arachnida</taxon>
        <taxon>Araneae</taxon>
        <taxon>Araneomorphae</taxon>
        <taxon>Entelegynae</taxon>
        <taxon>Araneoidea</taxon>
        <taxon>Araneidae</taxon>
        <taxon>Araneus</taxon>
    </lineage>
</organism>
<evidence type="ECO:0000313" key="3">
    <source>
        <dbReference type="EMBL" id="GBN57190.1"/>
    </source>
</evidence>
<dbReference type="Pfam" id="PF13843">
    <property type="entry name" value="DDE_Tnp_1_7"/>
    <property type="match status" value="1"/>
</dbReference>
<evidence type="ECO:0000313" key="4">
    <source>
        <dbReference type="Proteomes" id="UP000499080"/>
    </source>
</evidence>
<gene>
    <name evidence="2" type="ORF">AVEN_103743_1</name>
    <name evidence="3" type="ORF">AVEN_5021_1</name>
</gene>
<accession>A0A4Y2Q2T9</accession>
<name>A0A4Y2Q2T9_ARAVE</name>
<dbReference type="PANTHER" id="PTHR46599:SF3">
    <property type="entry name" value="PIGGYBAC TRANSPOSABLE ELEMENT-DERIVED PROTEIN 4"/>
    <property type="match status" value="1"/>
</dbReference>
<dbReference type="InterPro" id="IPR029526">
    <property type="entry name" value="PGBD"/>
</dbReference>
<dbReference type="Proteomes" id="UP000499080">
    <property type="component" value="Unassembled WGS sequence"/>
</dbReference>
<evidence type="ECO:0000313" key="2">
    <source>
        <dbReference type="EMBL" id="GBN57183.1"/>
    </source>
</evidence>
<evidence type="ECO:0000259" key="1">
    <source>
        <dbReference type="Pfam" id="PF13843"/>
    </source>
</evidence>
<sequence>MGFFQLLVSNCQKNYTKDEYVAIDKKLEPFCGLCQHMLKKPAKYSIKIFALVDAQIFYTSNLEVYVGCHPKGPYKVYAGNIVKTLTKPLYKSGRNLTPDNWEAPVMALRKIYIKKITIVGTMLKNIRDKYLLNLKCVKEGKHIHRYSARCHISFLCDKKR</sequence>
<dbReference type="PANTHER" id="PTHR46599">
    <property type="entry name" value="PIGGYBAC TRANSPOSABLE ELEMENT-DERIVED PROTEIN 4"/>
    <property type="match status" value="1"/>
</dbReference>
<comment type="caution">
    <text evidence="3">The sequence shown here is derived from an EMBL/GenBank/DDBJ whole genome shotgun (WGS) entry which is preliminary data.</text>
</comment>
<dbReference type="AlphaFoldDB" id="A0A4Y2Q2T9"/>